<evidence type="ECO:0000313" key="3">
    <source>
        <dbReference type="Proteomes" id="UP000236319"/>
    </source>
</evidence>
<sequence length="313" mass="36800">MLATFLDSLNILRYIVIVTCAFVLRNFFTGFFCFAVKLFLNMLDNLVTKYLVKCDIIAQHHPRPAIIDMLFNPLVKPLHNPLSLLAQNALQPPIHYVVKFITDERFIIMLYRTLNSFKAFTISTLPTIFCPFTPPNLPNLFFNLIENLLKFLFILRVTYFKLLTKLRNRRVNRFDSIVKRLLDSTLKLSVKLFFSLLNCAIRTSSLIQLTLLLVKLFQLTTYKTIMSIHIICKPLNLPPQNPQITLHFLIQSLNFQLLNHISNPTLNLRLYTLQILLKAFVHFHNSLQRLSDLRFNMLLSLLRRTQKYRRLIF</sequence>
<evidence type="ECO:0000256" key="1">
    <source>
        <dbReference type="SAM" id="Phobius"/>
    </source>
</evidence>
<feature type="transmembrane region" description="Helical" evidence="1">
    <location>
        <begin position="12"/>
        <end position="40"/>
    </location>
</feature>
<dbReference type="GeneID" id="39873164"/>
<accession>A0A2H6K8S2</accession>
<keyword evidence="3" id="KW-1185">Reference proteome</keyword>
<dbReference type="AlphaFoldDB" id="A0A2H6K8S2"/>
<dbReference type="Proteomes" id="UP000236319">
    <property type="component" value="Unassembled WGS sequence"/>
</dbReference>
<reference evidence="2 3" key="1">
    <citation type="journal article" date="2017" name="BMC Genomics">
        <title>Whole-genome assembly of Babesia ovata and comparative genomics between closely related pathogens.</title>
        <authorList>
            <person name="Yamagishi J."/>
            <person name="Asada M."/>
            <person name="Hakimi H."/>
            <person name="Tanaka T.Q."/>
            <person name="Sugimoto C."/>
            <person name="Kawazu S."/>
        </authorList>
    </citation>
    <scope>NUCLEOTIDE SEQUENCE [LARGE SCALE GENOMIC DNA]</scope>
    <source>
        <strain evidence="2 3">Miyake</strain>
    </source>
</reference>
<dbReference type="VEuPathDB" id="PiroplasmaDB:BOVATA_008870"/>
<keyword evidence="1" id="KW-0472">Membrane</keyword>
<proteinExistence type="predicted"/>
<evidence type="ECO:0000313" key="2">
    <source>
        <dbReference type="EMBL" id="GBE59394.1"/>
    </source>
</evidence>
<name>A0A2H6K8S2_9APIC</name>
<organism evidence="2 3">
    <name type="scientific">Babesia ovata</name>
    <dbReference type="NCBI Taxonomy" id="189622"/>
    <lineage>
        <taxon>Eukaryota</taxon>
        <taxon>Sar</taxon>
        <taxon>Alveolata</taxon>
        <taxon>Apicomplexa</taxon>
        <taxon>Aconoidasida</taxon>
        <taxon>Piroplasmida</taxon>
        <taxon>Babesiidae</taxon>
        <taxon>Babesia</taxon>
    </lineage>
</organism>
<dbReference type="RefSeq" id="XP_028865637.1">
    <property type="nucleotide sequence ID" value="XM_029009804.1"/>
</dbReference>
<keyword evidence="1" id="KW-0812">Transmembrane</keyword>
<comment type="caution">
    <text evidence="2">The sequence shown here is derived from an EMBL/GenBank/DDBJ whole genome shotgun (WGS) entry which is preliminary data.</text>
</comment>
<protein>
    <submittedName>
        <fullName evidence="2">Uncharacterized protein</fullName>
    </submittedName>
</protein>
<keyword evidence="1" id="KW-1133">Transmembrane helix</keyword>
<dbReference type="EMBL" id="BDSA01000001">
    <property type="protein sequence ID" value="GBE59394.1"/>
    <property type="molecule type" value="Genomic_DNA"/>
</dbReference>
<gene>
    <name evidence="2" type="ORF">BOVATA_008870</name>
</gene>